<dbReference type="Gene3D" id="1.10.10.10">
    <property type="entry name" value="Winged helix-like DNA-binding domain superfamily/Winged helix DNA-binding domain"/>
    <property type="match status" value="1"/>
</dbReference>
<dbReference type="PANTHER" id="PTHR30185:SF18">
    <property type="entry name" value="TRANSCRIPTIONAL REGULATOR MTLR"/>
    <property type="match status" value="1"/>
</dbReference>
<dbReference type="AlphaFoldDB" id="A0A2S7RWF3"/>
<evidence type="ECO:0008006" key="7">
    <source>
        <dbReference type="Google" id="ProtNLM"/>
    </source>
</evidence>
<evidence type="ECO:0000259" key="4">
    <source>
        <dbReference type="Pfam" id="PF08280"/>
    </source>
</evidence>
<dbReference type="InterPro" id="IPR007737">
    <property type="entry name" value="Mga_HTH"/>
</dbReference>
<dbReference type="Pfam" id="PF08280">
    <property type="entry name" value="HTH_Mga"/>
    <property type="match status" value="1"/>
</dbReference>
<dbReference type="Pfam" id="PF05043">
    <property type="entry name" value="Mga"/>
    <property type="match status" value="1"/>
</dbReference>
<evidence type="ECO:0000313" key="5">
    <source>
        <dbReference type="EMBL" id="PQF24249.1"/>
    </source>
</evidence>
<dbReference type="Proteomes" id="UP000237934">
    <property type="component" value="Unassembled WGS sequence"/>
</dbReference>
<dbReference type="RefSeq" id="WP_104871198.1">
    <property type="nucleotide sequence ID" value="NZ_PUAP01000016.1"/>
</dbReference>
<reference evidence="5 6" key="1">
    <citation type="journal article" date="2018" name="Pathog. Dis.">
        <title>Whole-genome sequencing based characterization of antimicrobial resistance in Enterococcus.</title>
        <authorList>
            <person name="Tyson G."/>
        </authorList>
    </citation>
    <scope>NUCLEOTIDE SEQUENCE [LARGE SCALE GENOMIC DNA]</scope>
    <source>
        <strain evidence="5 6">CVM N55263</strain>
    </source>
</reference>
<name>A0A2S7RWF3_ENTMU</name>
<evidence type="ECO:0000259" key="3">
    <source>
        <dbReference type="Pfam" id="PF05043"/>
    </source>
</evidence>
<organism evidence="5 6">
    <name type="scientific">Enterococcus mundtii</name>
    <dbReference type="NCBI Taxonomy" id="53346"/>
    <lineage>
        <taxon>Bacteria</taxon>
        <taxon>Bacillati</taxon>
        <taxon>Bacillota</taxon>
        <taxon>Bacilli</taxon>
        <taxon>Lactobacillales</taxon>
        <taxon>Enterococcaceae</taxon>
        <taxon>Enterococcus</taxon>
    </lineage>
</organism>
<feature type="domain" description="Mga helix-turn-helix" evidence="3">
    <location>
        <begin position="87"/>
        <end position="163"/>
    </location>
</feature>
<accession>A0A2S7RWF3</accession>
<evidence type="ECO:0000256" key="2">
    <source>
        <dbReference type="ARBA" id="ARBA00023163"/>
    </source>
</evidence>
<proteinExistence type="predicted"/>
<dbReference type="InterPro" id="IPR036388">
    <property type="entry name" value="WH-like_DNA-bd_sf"/>
</dbReference>
<dbReference type="SUPFAM" id="SSF46785">
    <property type="entry name" value="Winged helix' DNA-binding domain"/>
    <property type="match status" value="1"/>
</dbReference>
<sequence>MEPFFKLHENKQLHRQIKILTYLRKRNDITSITELVQEIGCTPPTLRSDIQALRTKLPPSIQLQSIKMIGYRLKITEGETLDTSLLSLVRETITYKLIDRSLRGNLQSFEAMRLEYHLSSSALRKIIQHMNHELKNYRIQLSPKNGDLVGKENDIRFFFFHFYASFRRTIITDHTYLFSQETYRVMFAELQQAFQSHLHISNFRATLWLSILKERWLRRKQGEIPSETLTIIQSRKSFKRFSKKIIPFLKEILGIQQLSVNELAWAYLIALHCISYSSSNYQEMISHKATHYQEEVQAKKWIKQFLIEEALIEGTTKEGIEQMSAYLANLRLLSKITDGFESHLLSIDHLVDPFFETLYCSWQNRLQQLKWQEILPLTCIKEVALSLSMIQSSYQKSQSKPKQMIVFSFHGDAGYDSFLMAMIQKWLPETYHPLFLFDQPITQTKMDELGACLLVSNYDFTEKMTCEVIQMAQIPTHEEWSDLKLHLIERASNHS</sequence>
<keyword evidence="2" id="KW-0804">Transcription</keyword>
<dbReference type="InterPro" id="IPR050661">
    <property type="entry name" value="BglG_antiterminators"/>
</dbReference>
<keyword evidence="1" id="KW-0805">Transcription regulation</keyword>
<protein>
    <recommendedName>
        <fullName evidence="7">HTH domain-containing protein</fullName>
    </recommendedName>
</protein>
<comment type="caution">
    <text evidence="5">The sequence shown here is derived from an EMBL/GenBank/DDBJ whole genome shotgun (WGS) entry which is preliminary data.</text>
</comment>
<evidence type="ECO:0000313" key="6">
    <source>
        <dbReference type="Proteomes" id="UP000237934"/>
    </source>
</evidence>
<dbReference type="InterPro" id="IPR036390">
    <property type="entry name" value="WH_DNA-bd_sf"/>
</dbReference>
<dbReference type="EMBL" id="PUAP01000016">
    <property type="protein sequence ID" value="PQF24249.1"/>
    <property type="molecule type" value="Genomic_DNA"/>
</dbReference>
<dbReference type="PANTHER" id="PTHR30185">
    <property type="entry name" value="CRYPTIC BETA-GLUCOSIDE BGL OPERON ANTITERMINATOR"/>
    <property type="match status" value="1"/>
</dbReference>
<dbReference type="InterPro" id="IPR013199">
    <property type="entry name" value="HTH_Mga_DNA-bd_dom"/>
</dbReference>
<evidence type="ECO:0000256" key="1">
    <source>
        <dbReference type="ARBA" id="ARBA00023015"/>
    </source>
</evidence>
<gene>
    <name evidence="5" type="ORF">CUS89_04465</name>
</gene>
<feature type="domain" description="M protein trans-acting positive regulator (MGA) HTH" evidence="4">
    <location>
        <begin position="11"/>
        <end position="67"/>
    </location>
</feature>